<organism evidence="1 2">
    <name type="scientific">Canavalia gladiata</name>
    <name type="common">Sword bean</name>
    <name type="synonym">Dolichos gladiatus</name>
    <dbReference type="NCBI Taxonomy" id="3824"/>
    <lineage>
        <taxon>Eukaryota</taxon>
        <taxon>Viridiplantae</taxon>
        <taxon>Streptophyta</taxon>
        <taxon>Embryophyta</taxon>
        <taxon>Tracheophyta</taxon>
        <taxon>Spermatophyta</taxon>
        <taxon>Magnoliopsida</taxon>
        <taxon>eudicotyledons</taxon>
        <taxon>Gunneridae</taxon>
        <taxon>Pentapetalae</taxon>
        <taxon>rosids</taxon>
        <taxon>fabids</taxon>
        <taxon>Fabales</taxon>
        <taxon>Fabaceae</taxon>
        <taxon>Papilionoideae</taxon>
        <taxon>50 kb inversion clade</taxon>
        <taxon>NPAAA clade</taxon>
        <taxon>indigoferoid/millettioid clade</taxon>
        <taxon>Phaseoleae</taxon>
        <taxon>Canavalia</taxon>
    </lineage>
</organism>
<proteinExistence type="predicted"/>
<gene>
    <name evidence="1" type="ORF">VNO77_33923</name>
</gene>
<comment type="caution">
    <text evidence="1">The sequence shown here is derived from an EMBL/GenBank/DDBJ whole genome shotgun (WGS) entry which is preliminary data.</text>
</comment>
<protein>
    <submittedName>
        <fullName evidence="1">Uncharacterized protein</fullName>
    </submittedName>
</protein>
<evidence type="ECO:0000313" key="2">
    <source>
        <dbReference type="Proteomes" id="UP001367508"/>
    </source>
</evidence>
<dbReference type="Proteomes" id="UP001367508">
    <property type="component" value="Unassembled WGS sequence"/>
</dbReference>
<sequence>MMDGRFGGDRIYASQRCDAGCSYVLGDVPVETSLGIKAKINDMVKVGINRVEPCNIIASTELKTLPSVEEDWCPTDGKIKNKDLKGCHWLSTSLMPTFTTLLILAFIPKEVSTCLELNFSVSRVLKALSICPFGSQLRQRNFEVDGILPNEFCHLLFLNGYW</sequence>
<dbReference type="AlphaFoldDB" id="A0AAN9PYT4"/>
<evidence type="ECO:0000313" key="1">
    <source>
        <dbReference type="EMBL" id="KAK7315377.1"/>
    </source>
</evidence>
<reference evidence="1 2" key="1">
    <citation type="submission" date="2024-01" db="EMBL/GenBank/DDBJ databases">
        <title>The genomes of 5 underutilized Papilionoideae crops provide insights into root nodulation and disease resistanc.</title>
        <authorList>
            <person name="Jiang F."/>
        </authorList>
    </citation>
    <scope>NUCLEOTIDE SEQUENCE [LARGE SCALE GENOMIC DNA]</scope>
    <source>
        <strain evidence="1">LVBAO_FW01</strain>
        <tissue evidence="1">Leaves</tissue>
    </source>
</reference>
<dbReference type="EMBL" id="JAYMYQ010000008">
    <property type="protein sequence ID" value="KAK7315377.1"/>
    <property type="molecule type" value="Genomic_DNA"/>
</dbReference>
<keyword evidence="2" id="KW-1185">Reference proteome</keyword>
<accession>A0AAN9PYT4</accession>
<name>A0AAN9PYT4_CANGL</name>